<evidence type="ECO:0000256" key="2">
    <source>
        <dbReference type="HAMAP-Rule" id="MF_00975"/>
    </source>
</evidence>
<dbReference type="Gene3D" id="2.40.50.140">
    <property type="entry name" value="Nucleic acid-binding proteins"/>
    <property type="match status" value="1"/>
</dbReference>
<dbReference type="InterPro" id="IPR030850">
    <property type="entry name" value="Exosome_Csl4_arc"/>
</dbReference>
<comment type="similarity">
    <text evidence="2">Belongs to the CSL4 family.</text>
</comment>
<dbReference type="GO" id="GO:0006396">
    <property type="term" value="P:RNA processing"/>
    <property type="evidence" value="ECO:0007669"/>
    <property type="project" value="InterPro"/>
</dbReference>
<dbReference type="NCBIfam" id="NF034126">
    <property type="entry name" value="PRK09521.1"/>
    <property type="match status" value="1"/>
</dbReference>
<dbReference type="STRING" id="74969.FAD_0219"/>
<name>A0A1V0N221_9ARCH</name>
<feature type="domain" description="Exosome complex component N-terminal" evidence="3">
    <location>
        <begin position="7"/>
        <end position="44"/>
    </location>
</feature>
<dbReference type="SUPFAM" id="SSF110324">
    <property type="entry name" value="Ribosomal L27 protein-like"/>
    <property type="match status" value="1"/>
</dbReference>
<dbReference type="GO" id="GO:0008270">
    <property type="term" value="F:zinc ion binding"/>
    <property type="evidence" value="ECO:0007669"/>
    <property type="project" value="UniProtKB-UniRule"/>
</dbReference>
<dbReference type="InterPro" id="IPR025721">
    <property type="entry name" value="Exosome_cplx_N_dom"/>
</dbReference>
<dbReference type="Proteomes" id="UP000192050">
    <property type="component" value="Chromosome"/>
</dbReference>
<organism evidence="4 5">
    <name type="scientific">Ferroplasma acidiphilum</name>
    <dbReference type="NCBI Taxonomy" id="74969"/>
    <lineage>
        <taxon>Archaea</taxon>
        <taxon>Methanobacteriati</taxon>
        <taxon>Thermoplasmatota</taxon>
        <taxon>Thermoplasmata</taxon>
        <taxon>Thermoplasmatales</taxon>
        <taxon>Ferroplasmaceae</taxon>
        <taxon>Ferroplasma</taxon>
    </lineage>
</organism>
<dbReference type="GO" id="GO:0006401">
    <property type="term" value="P:RNA catabolic process"/>
    <property type="evidence" value="ECO:0007669"/>
    <property type="project" value="UniProtKB-UniRule"/>
</dbReference>
<comment type="subunit">
    <text evidence="2">Component of the archaeal exosome complex. Forms a trimer of Rrp4 and/or Csl4 subunits. The trimer associates with an hexameric ring-like arrangement composed of 3 Rrp41-Rrp42 heterodimers. Interacts with DnaG.</text>
</comment>
<comment type="function">
    <text evidence="2">Non-catalytic component of the exosome, which is a complex involved in RNA degradation. Increases the RNA binding and the efficiency of RNA degradation. Helpful for the interaction of the exosome with A-poor RNAs.</text>
</comment>
<keyword evidence="2" id="KW-0963">Cytoplasm</keyword>
<feature type="binding site" evidence="2">
    <location>
        <position position="150"/>
    </location>
    <ligand>
        <name>Zn(2+)</name>
        <dbReference type="ChEBI" id="CHEBI:29105"/>
    </ligand>
</feature>
<dbReference type="InterPro" id="IPR039771">
    <property type="entry name" value="Csl4"/>
</dbReference>
<evidence type="ECO:0000313" key="5">
    <source>
        <dbReference type="Proteomes" id="UP000192050"/>
    </source>
</evidence>
<keyword evidence="1 2" id="KW-0271">Exosome</keyword>
<feature type="binding site" evidence="2">
    <location>
        <position position="166"/>
    </location>
    <ligand>
        <name>Zn(2+)</name>
        <dbReference type="ChEBI" id="CHEBI:29105"/>
    </ligand>
</feature>
<evidence type="ECO:0000259" key="3">
    <source>
        <dbReference type="Pfam" id="PF14382"/>
    </source>
</evidence>
<dbReference type="Gene3D" id="2.40.50.100">
    <property type="match status" value="1"/>
</dbReference>
<evidence type="ECO:0000313" key="4">
    <source>
        <dbReference type="EMBL" id="ARD84144.1"/>
    </source>
</evidence>
<dbReference type="HAMAP" id="MF_00975">
    <property type="entry name" value="Exosome_Csl4"/>
    <property type="match status" value="1"/>
</dbReference>
<dbReference type="RefSeq" id="WP_081141415.1">
    <property type="nucleotide sequence ID" value="NZ_CP015363.1"/>
</dbReference>
<dbReference type="GeneID" id="31675729"/>
<feature type="binding site" evidence="2">
    <location>
        <position position="163"/>
    </location>
    <ligand>
        <name>Zn(2+)</name>
        <dbReference type="ChEBI" id="CHEBI:29105"/>
    </ligand>
</feature>
<dbReference type="EMBL" id="CP015363">
    <property type="protein sequence ID" value="ARD84144.1"/>
    <property type="molecule type" value="Genomic_DNA"/>
</dbReference>
<dbReference type="InterPro" id="IPR012340">
    <property type="entry name" value="NA-bd_OB-fold"/>
</dbReference>
<evidence type="ECO:0000256" key="1">
    <source>
        <dbReference type="ARBA" id="ARBA00022835"/>
    </source>
</evidence>
<dbReference type="Pfam" id="PF14382">
    <property type="entry name" value="ECR1_N"/>
    <property type="match status" value="1"/>
</dbReference>
<gene>
    <name evidence="2 4" type="primary">csl4</name>
    <name evidence="4" type="ORF">FAD_0219</name>
</gene>
<keyword evidence="5" id="KW-1185">Reference proteome</keyword>
<reference evidence="4 5" key="1">
    <citation type="submission" date="2011-10" db="EMBL/GenBank/DDBJ databases">
        <title>Metabolic and evolutionary patterns in the extreme acidophile Ferroplasma acidiphilum.</title>
        <authorList>
            <person name="Golyshina O.V."/>
            <person name="Kozyavkin S.A."/>
            <person name="Tatusov R.L."/>
            <person name="Slesarev A.I."/>
            <person name="Golyshin P.N."/>
        </authorList>
    </citation>
    <scope>NUCLEOTIDE SEQUENCE [LARGE SCALE GENOMIC DNA]</scope>
    <source>
        <strain evidence="5">Y</strain>
    </source>
</reference>
<comment type="subcellular location">
    <subcellularLocation>
        <location evidence="2">Cytoplasm</location>
    </subcellularLocation>
</comment>
<dbReference type="KEGG" id="fai:FAD_0219"/>
<dbReference type="SUPFAM" id="SSF50249">
    <property type="entry name" value="Nucleic acid-binding proteins"/>
    <property type="match status" value="1"/>
</dbReference>
<dbReference type="GO" id="GO:0005737">
    <property type="term" value="C:cytoplasm"/>
    <property type="evidence" value="ECO:0007669"/>
    <property type="project" value="UniProtKB-SubCell"/>
</dbReference>
<accession>A0A1V0N221</accession>
<proteinExistence type="inferred from homology"/>
<keyword evidence="2" id="KW-0862">Zinc</keyword>
<protein>
    <recommendedName>
        <fullName evidence="2">Exosome complex component Csl4</fullName>
    </recommendedName>
</protein>
<feature type="binding site" evidence="2">
    <location>
        <position position="147"/>
    </location>
    <ligand>
        <name>Zn(2+)</name>
        <dbReference type="ChEBI" id="CHEBI:29105"/>
    </ligand>
</feature>
<dbReference type="PANTHER" id="PTHR12686">
    <property type="entry name" value="3'-5' EXORIBONUCLEASE CSL4-RELATED"/>
    <property type="match status" value="1"/>
</dbReference>
<sequence length="192" mass="21288">MEQVNDIVFPGDVIAKEEEYLSGRNTQDIDGNIIATAFGKVSRDDKSLVISVDTQKQAVVIRRYDIVYGKIIKILNKEAVILVSGVDKGKAIVPVATEARLKLPIPNKTMYSHIVTLGDILRAKIVSTRPLYATIFESGLGVLKGRCTVCRSELIADNGKLYCRNCGRIEQRKIAQDYGNINISGVNYERSR</sequence>
<dbReference type="AlphaFoldDB" id="A0A1V0N221"/>
<keyword evidence="2" id="KW-0479">Metal-binding</keyword>
<dbReference type="PANTHER" id="PTHR12686:SF8">
    <property type="entry name" value="EXOSOME COMPLEX COMPONENT CSL4"/>
    <property type="match status" value="1"/>
</dbReference>
<dbReference type="GO" id="GO:0000178">
    <property type="term" value="C:exosome (RNase complex)"/>
    <property type="evidence" value="ECO:0007669"/>
    <property type="project" value="UniProtKB-KW"/>
</dbReference>
<dbReference type="OrthoDB" id="6768at2157"/>